<evidence type="ECO:0000256" key="1">
    <source>
        <dbReference type="ARBA" id="ARBA00004651"/>
    </source>
</evidence>
<dbReference type="EMBL" id="AODQ01000024">
    <property type="protein sequence ID" value="EMR03517.1"/>
    <property type="molecule type" value="Genomic_DNA"/>
</dbReference>
<evidence type="ECO:0000256" key="9">
    <source>
        <dbReference type="ARBA" id="ARBA00023136"/>
    </source>
</evidence>
<dbReference type="eggNOG" id="COG0745">
    <property type="taxonomic scope" value="Bacteria"/>
</dbReference>
<dbReference type="InterPro" id="IPR011006">
    <property type="entry name" value="CheY-like_superfamily"/>
</dbReference>
<evidence type="ECO:0000256" key="4">
    <source>
        <dbReference type="ARBA" id="ARBA00022692"/>
    </source>
</evidence>
<comment type="caution">
    <text evidence="15">The sequence shown here is derived from an EMBL/GenBank/DDBJ whole genome shotgun (WGS) entry which is preliminary data.</text>
</comment>
<feature type="domain" description="HPt" evidence="14">
    <location>
        <begin position="123"/>
        <end position="222"/>
    </location>
</feature>
<evidence type="ECO:0000256" key="5">
    <source>
        <dbReference type="ARBA" id="ARBA00022741"/>
    </source>
</evidence>
<evidence type="ECO:0000256" key="10">
    <source>
        <dbReference type="PROSITE-ProRule" id="PRU00110"/>
    </source>
</evidence>
<reference evidence="15 16" key="1">
    <citation type="journal article" date="2013" name="Genome Announc.">
        <title>Draft Genome Sequence of Cesiribacter andamanensis Strain AMV16T, Isolated from a Soil Sample from a Mud Volcano in the Andaman Islands, India.</title>
        <authorList>
            <person name="Shivaji S."/>
            <person name="Ara S."/>
            <person name="Begum Z."/>
            <person name="Srinivas T.N."/>
            <person name="Singh A."/>
            <person name="Kumar Pinnaka A."/>
        </authorList>
    </citation>
    <scope>NUCLEOTIDE SEQUENCE [LARGE SCALE GENOMIC DNA]</scope>
    <source>
        <strain evidence="15 16">AMV16</strain>
    </source>
</reference>
<protein>
    <submittedName>
        <fullName evidence="15">Hybrid sensory histidine kinase BarA</fullName>
    </submittedName>
</protein>
<keyword evidence="15" id="KW-0808">Transferase</keyword>
<keyword evidence="5" id="KW-0547">Nucleotide-binding</keyword>
<keyword evidence="7" id="KW-1133">Transmembrane helix</keyword>
<feature type="region of interest" description="Disordered" evidence="12">
    <location>
        <begin position="72"/>
        <end position="102"/>
    </location>
</feature>
<dbReference type="SUPFAM" id="SSF47226">
    <property type="entry name" value="Histidine-containing phosphotransfer domain, HPT domain"/>
    <property type="match status" value="1"/>
</dbReference>
<keyword evidence="3 10" id="KW-0597">Phosphoprotein</keyword>
<dbReference type="GO" id="GO:0004672">
    <property type="term" value="F:protein kinase activity"/>
    <property type="evidence" value="ECO:0007669"/>
    <property type="project" value="UniProtKB-ARBA"/>
</dbReference>
<dbReference type="PANTHER" id="PTHR45339:SF1">
    <property type="entry name" value="HYBRID SIGNAL TRANSDUCTION HISTIDINE KINASE J"/>
    <property type="match status" value="1"/>
</dbReference>
<keyword evidence="15" id="KW-0418">Kinase</keyword>
<dbReference type="AlphaFoldDB" id="M7N8C6"/>
<evidence type="ECO:0000256" key="11">
    <source>
        <dbReference type="PROSITE-ProRule" id="PRU00169"/>
    </source>
</evidence>
<gene>
    <name evidence="15" type="ORF">ADICEAN_01366</name>
</gene>
<dbReference type="InterPro" id="IPR008207">
    <property type="entry name" value="Sig_transdc_His_kin_Hpt_dom"/>
</dbReference>
<dbReference type="Gene3D" id="3.40.50.2300">
    <property type="match status" value="1"/>
</dbReference>
<dbReference type="PANTHER" id="PTHR45339">
    <property type="entry name" value="HYBRID SIGNAL TRANSDUCTION HISTIDINE KINASE J"/>
    <property type="match status" value="1"/>
</dbReference>
<evidence type="ECO:0000256" key="6">
    <source>
        <dbReference type="ARBA" id="ARBA00022840"/>
    </source>
</evidence>
<feature type="modified residue" description="Phosphohistidine" evidence="10">
    <location>
        <position position="162"/>
    </location>
</feature>
<feature type="domain" description="Response regulatory" evidence="13">
    <location>
        <begin position="1"/>
        <end position="68"/>
    </location>
</feature>
<evidence type="ECO:0000256" key="8">
    <source>
        <dbReference type="ARBA" id="ARBA00023012"/>
    </source>
</evidence>
<keyword evidence="16" id="KW-1185">Reference proteome</keyword>
<dbReference type="Gene3D" id="1.20.120.160">
    <property type="entry name" value="HPT domain"/>
    <property type="match status" value="1"/>
</dbReference>
<organism evidence="15 16">
    <name type="scientific">Cesiribacter andamanensis AMV16</name>
    <dbReference type="NCBI Taxonomy" id="1279009"/>
    <lineage>
        <taxon>Bacteria</taxon>
        <taxon>Pseudomonadati</taxon>
        <taxon>Bacteroidota</taxon>
        <taxon>Cytophagia</taxon>
        <taxon>Cytophagales</taxon>
        <taxon>Cesiribacteraceae</taxon>
        <taxon>Cesiribacter</taxon>
    </lineage>
</organism>
<evidence type="ECO:0000256" key="12">
    <source>
        <dbReference type="SAM" id="MobiDB-lite"/>
    </source>
</evidence>
<dbReference type="GO" id="GO:0000160">
    <property type="term" value="P:phosphorelay signal transduction system"/>
    <property type="evidence" value="ECO:0007669"/>
    <property type="project" value="UniProtKB-KW"/>
</dbReference>
<evidence type="ECO:0000256" key="3">
    <source>
        <dbReference type="ARBA" id="ARBA00022553"/>
    </source>
</evidence>
<keyword evidence="6" id="KW-0067">ATP-binding</keyword>
<dbReference type="GO" id="GO:0005524">
    <property type="term" value="F:ATP binding"/>
    <property type="evidence" value="ECO:0007669"/>
    <property type="project" value="UniProtKB-KW"/>
</dbReference>
<dbReference type="CDD" id="cd17546">
    <property type="entry name" value="REC_hyHK_CKI1_RcsC-like"/>
    <property type="match status" value="1"/>
</dbReference>
<evidence type="ECO:0000256" key="2">
    <source>
        <dbReference type="ARBA" id="ARBA00022475"/>
    </source>
</evidence>
<dbReference type="SUPFAM" id="SSF52172">
    <property type="entry name" value="CheY-like"/>
    <property type="match status" value="1"/>
</dbReference>
<keyword evidence="9" id="KW-0472">Membrane</keyword>
<dbReference type="InterPro" id="IPR001789">
    <property type="entry name" value="Sig_transdc_resp-reg_receiver"/>
</dbReference>
<keyword evidence="8" id="KW-0902">Two-component regulatory system</keyword>
<sequence length="223" mass="24660">MNMPGMSGLQLLGQIRQLEGENQQIPVIAVTANAMKADLDRYVAEGMTACLLKPFKEEELLQLMGSVWEADTDQESAAPSPEKAPLRSPLPPQREAMPLKGPKAAPALNGYSLQVYEQYAAGDPAALRLMLETFLSSGRQHVQLLEQYLQQQNWQELRELAHKMYPSFKQLKAEKAALLLRRLETEASATAPCSDWIAALQQEIVLVTAFVAEALKEAEPSTN</sequence>
<dbReference type="PROSITE" id="PS50110">
    <property type="entry name" value="RESPONSE_REGULATORY"/>
    <property type="match status" value="1"/>
</dbReference>
<dbReference type="GO" id="GO:0005886">
    <property type="term" value="C:plasma membrane"/>
    <property type="evidence" value="ECO:0007669"/>
    <property type="project" value="UniProtKB-SubCell"/>
</dbReference>
<evidence type="ECO:0000259" key="13">
    <source>
        <dbReference type="PROSITE" id="PS50110"/>
    </source>
</evidence>
<dbReference type="STRING" id="1279009.ADICEAN_01366"/>
<evidence type="ECO:0000313" key="15">
    <source>
        <dbReference type="EMBL" id="EMR03517.1"/>
    </source>
</evidence>
<keyword evidence="2" id="KW-1003">Cell membrane</keyword>
<accession>M7N8C6</accession>
<evidence type="ECO:0000256" key="7">
    <source>
        <dbReference type="ARBA" id="ARBA00022989"/>
    </source>
</evidence>
<comment type="subcellular location">
    <subcellularLocation>
        <location evidence="1">Cell membrane</location>
        <topology evidence="1">Multi-pass membrane protein</topology>
    </subcellularLocation>
</comment>
<evidence type="ECO:0000313" key="16">
    <source>
        <dbReference type="Proteomes" id="UP000011910"/>
    </source>
</evidence>
<keyword evidence="4" id="KW-0812">Transmembrane</keyword>
<dbReference type="Proteomes" id="UP000011910">
    <property type="component" value="Unassembled WGS sequence"/>
</dbReference>
<name>M7N8C6_9BACT</name>
<dbReference type="PROSITE" id="PS50894">
    <property type="entry name" value="HPT"/>
    <property type="match status" value="1"/>
</dbReference>
<dbReference type="Pfam" id="PF00072">
    <property type="entry name" value="Response_reg"/>
    <property type="match status" value="1"/>
</dbReference>
<comment type="caution">
    <text evidence="11">Lacks conserved residue(s) required for the propagation of feature annotation.</text>
</comment>
<proteinExistence type="predicted"/>
<dbReference type="InterPro" id="IPR036641">
    <property type="entry name" value="HPT_dom_sf"/>
</dbReference>
<dbReference type="Pfam" id="PF01627">
    <property type="entry name" value="Hpt"/>
    <property type="match status" value="1"/>
</dbReference>
<evidence type="ECO:0000259" key="14">
    <source>
        <dbReference type="PROSITE" id="PS50894"/>
    </source>
</evidence>